<dbReference type="AlphaFoldDB" id="A0A1F7F728"/>
<dbReference type="EMBL" id="MFYX01000107">
    <property type="protein sequence ID" value="OGK02485.1"/>
    <property type="molecule type" value="Genomic_DNA"/>
</dbReference>
<reference evidence="2 3" key="1">
    <citation type="journal article" date="2016" name="Nat. Commun.">
        <title>Thousands of microbial genomes shed light on interconnected biogeochemical processes in an aquifer system.</title>
        <authorList>
            <person name="Anantharaman K."/>
            <person name="Brown C.T."/>
            <person name="Hug L.A."/>
            <person name="Sharon I."/>
            <person name="Castelle C.J."/>
            <person name="Probst A.J."/>
            <person name="Thomas B.C."/>
            <person name="Singh A."/>
            <person name="Wilkins M.J."/>
            <person name="Karaoz U."/>
            <person name="Brodie E.L."/>
            <person name="Williams K.H."/>
            <person name="Hubbard S.S."/>
            <person name="Banfield J.F."/>
        </authorList>
    </citation>
    <scope>NUCLEOTIDE SEQUENCE [LARGE SCALE GENOMIC DNA]</scope>
</reference>
<proteinExistence type="predicted"/>
<evidence type="ECO:0000313" key="2">
    <source>
        <dbReference type="EMBL" id="OGK02485.1"/>
    </source>
</evidence>
<feature type="transmembrane region" description="Helical" evidence="1">
    <location>
        <begin position="157"/>
        <end position="178"/>
    </location>
</feature>
<feature type="transmembrane region" description="Helical" evidence="1">
    <location>
        <begin position="290"/>
        <end position="313"/>
    </location>
</feature>
<feature type="transmembrane region" description="Helical" evidence="1">
    <location>
        <begin position="198"/>
        <end position="218"/>
    </location>
</feature>
<evidence type="ECO:0000313" key="3">
    <source>
        <dbReference type="Proteomes" id="UP000179243"/>
    </source>
</evidence>
<keyword evidence="1" id="KW-0472">Membrane</keyword>
<feature type="transmembrane region" description="Helical" evidence="1">
    <location>
        <begin position="325"/>
        <end position="346"/>
    </location>
</feature>
<name>A0A1F7F728_UNCRA</name>
<accession>A0A1F7F728</accession>
<comment type="caution">
    <text evidence="2">The sequence shown here is derived from an EMBL/GenBank/DDBJ whole genome shotgun (WGS) entry which is preliminary data.</text>
</comment>
<feature type="transmembrane region" description="Helical" evidence="1">
    <location>
        <begin position="124"/>
        <end position="145"/>
    </location>
</feature>
<feature type="transmembrane region" description="Helical" evidence="1">
    <location>
        <begin position="58"/>
        <end position="78"/>
    </location>
</feature>
<feature type="transmembrane region" description="Helical" evidence="1">
    <location>
        <begin position="99"/>
        <end position="118"/>
    </location>
</feature>
<sequence length="367" mass="42183">MNIRDLFFIPKDQMKPGRLYFLDGLRGVALLMMVFTHGVKNWIDPAFQTNTTLLIRDLVTKLPGPLFLFLVGAAYILSRDARVRKGLPRQVILMRYLRRSLVLLGFAYLYKIIDMAFGVPWHYIRWWTIDILNAIAFCLGGLAVFDHIFRNKEWVATGYLVCAIVIVLMSPLVAAINFPAWLPEHLRNYINGVPPNSFFPFFKAAHYVFFGAYITHCLTTAPAEKPFTNVLPAAWALGGISAVSLIADLVGRGYGFSVVGLVFFYSRLFLIVLLFVWLSYQFQKRVGFGPILLIGSHTMIAYWIHAKIIFIYYRQYLGHTTWAMSFWLLIKVYIMTFVLTFAYINIKKWLLEKRAKGDYLIKGAVLD</sequence>
<feature type="transmembrane region" description="Helical" evidence="1">
    <location>
        <begin position="230"/>
        <end position="247"/>
    </location>
</feature>
<organism evidence="2 3">
    <name type="scientific">Candidatus Raymondbacteria bacterium RIFOXYD12_FULL_49_13</name>
    <dbReference type="NCBI Taxonomy" id="1817890"/>
    <lineage>
        <taxon>Bacteria</taxon>
        <taxon>Raymondiibacteriota</taxon>
    </lineage>
</organism>
<dbReference type="Proteomes" id="UP000179243">
    <property type="component" value="Unassembled WGS sequence"/>
</dbReference>
<keyword evidence="1" id="KW-0812">Transmembrane</keyword>
<feature type="transmembrane region" description="Helical" evidence="1">
    <location>
        <begin position="253"/>
        <end position="278"/>
    </location>
</feature>
<gene>
    <name evidence="2" type="ORF">A2519_12150</name>
</gene>
<keyword evidence="1" id="KW-1133">Transmembrane helix</keyword>
<feature type="transmembrane region" description="Helical" evidence="1">
    <location>
        <begin position="20"/>
        <end position="38"/>
    </location>
</feature>
<evidence type="ECO:0000256" key="1">
    <source>
        <dbReference type="SAM" id="Phobius"/>
    </source>
</evidence>
<evidence type="ECO:0008006" key="4">
    <source>
        <dbReference type="Google" id="ProtNLM"/>
    </source>
</evidence>
<protein>
    <recommendedName>
        <fullName evidence="4">Heparan-alpha-glucosaminide N-acetyltransferase catalytic domain-containing protein</fullName>
    </recommendedName>
</protein>